<dbReference type="Proteomes" id="UP000023430">
    <property type="component" value="Unassembled WGS sequence"/>
</dbReference>
<accession>X7F4F1</accession>
<evidence type="ECO:0000313" key="2">
    <source>
        <dbReference type="EMBL" id="ETX26939.1"/>
    </source>
</evidence>
<dbReference type="InterPro" id="IPR049713">
    <property type="entry name" value="Pr6Pr-like"/>
</dbReference>
<dbReference type="STRING" id="1449351.RISW2_17440"/>
<protein>
    <recommendedName>
        <fullName evidence="4">Integral membrane protein</fullName>
    </recommendedName>
</protein>
<gene>
    <name evidence="2" type="ORF">RISW2_17440</name>
</gene>
<keyword evidence="1" id="KW-0472">Membrane</keyword>
<feature type="transmembrane region" description="Helical" evidence="1">
    <location>
        <begin position="192"/>
        <end position="213"/>
    </location>
</feature>
<keyword evidence="1" id="KW-0812">Transmembrane</keyword>
<feature type="transmembrane region" description="Helical" evidence="1">
    <location>
        <begin position="64"/>
        <end position="84"/>
    </location>
</feature>
<feature type="transmembrane region" description="Helical" evidence="1">
    <location>
        <begin position="124"/>
        <end position="140"/>
    </location>
</feature>
<dbReference type="NCBIfam" id="NF038065">
    <property type="entry name" value="Pr6Pr"/>
    <property type="match status" value="1"/>
</dbReference>
<feature type="transmembrane region" description="Helical" evidence="1">
    <location>
        <begin position="24"/>
        <end position="44"/>
    </location>
</feature>
<feature type="transmembrane region" description="Helical" evidence="1">
    <location>
        <begin position="152"/>
        <end position="172"/>
    </location>
</feature>
<keyword evidence="1" id="KW-1133">Transmembrane helix</keyword>
<name>X7F4F1_9RHOB</name>
<reference evidence="2 3" key="1">
    <citation type="submission" date="2014-01" db="EMBL/GenBank/DDBJ databases">
        <title>Roseivivax isoporae LMG 25204 Genome Sequencing.</title>
        <authorList>
            <person name="Lai Q."/>
            <person name="Li G."/>
            <person name="Shao Z."/>
        </authorList>
    </citation>
    <scope>NUCLEOTIDE SEQUENCE [LARGE SCALE GENOMIC DNA]</scope>
    <source>
        <strain evidence="2 3">LMG 25204</strain>
    </source>
</reference>
<proteinExistence type="predicted"/>
<dbReference type="AlphaFoldDB" id="X7F4F1"/>
<comment type="caution">
    <text evidence="2">The sequence shown here is derived from an EMBL/GenBank/DDBJ whole genome shotgun (WGS) entry which is preliminary data.</text>
</comment>
<dbReference type="EMBL" id="JAME01000047">
    <property type="protein sequence ID" value="ETX26939.1"/>
    <property type="molecule type" value="Genomic_DNA"/>
</dbReference>
<evidence type="ECO:0000313" key="3">
    <source>
        <dbReference type="Proteomes" id="UP000023430"/>
    </source>
</evidence>
<sequence>MAATIPPLAASCKSRDKLGPMTHAARMSAALLALAAIATLVWHVQLGLDRNPGRTLAVELWRTGRYFTILTVALTGALFAAAALRGRMAAGMAGGLALWMAVVGIVYHVLLARELSGARLVVDQMMHTVLPIAVALWWVACADKAGLAARHALWWLAWPGLYCAYALGRGALDGRHPYFFLDPARIGWPQVALWIVALGGVFWIGGLGLVALARRIGRRS</sequence>
<organism evidence="2 3">
    <name type="scientific">Roseivivax isoporae LMG 25204</name>
    <dbReference type="NCBI Taxonomy" id="1449351"/>
    <lineage>
        <taxon>Bacteria</taxon>
        <taxon>Pseudomonadati</taxon>
        <taxon>Pseudomonadota</taxon>
        <taxon>Alphaproteobacteria</taxon>
        <taxon>Rhodobacterales</taxon>
        <taxon>Roseobacteraceae</taxon>
        <taxon>Roseivivax</taxon>
    </lineage>
</organism>
<evidence type="ECO:0000256" key="1">
    <source>
        <dbReference type="SAM" id="Phobius"/>
    </source>
</evidence>
<dbReference type="eggNOG" id="COG2141">
    <property type="taxonomic scope" value="Bacteria"/>
</dbReference>
<feature type="transmembrane region" description="Helical" evidence="1">
    <location>
        <begin position="96"/>
        <end position="112"/>
    </location>
</feature>
<evidence type="ECO:0008006" key="4">
    <source>
        <dbReference type="Google" id="ProtNLM"/>
    </source>
</evidence>
<keyword evidence="3" id="KW-1185">Reference proteome</keyword>